<feature type="region of interest" description="Disordered" evidence="3">
    <location>
        <begin position="754"/>
        <end position="788"/>
    </location>
</feature>
<organism evidence="4 5">
    <name type="scientific">Arctia plantaginis</name>
    <name type="common">Wood tiger moth</name>
    <name type="synonym">Phalaena plantaginis</name>
    <dbReference type="NCBI Taxonomy" id="874455"/>
    <lineage>
        <taxon>Eukaryota</taxon>
        <taxon>Metazoa</taxon>
        <taxon>Ecdysozoa</taxon>
        <taxon>Arthropoda</taxon>
        <taxon>Hexapoda</taxon>
        <taxon>Insecta</taxon>
        <taxon>Pterygota</taxon>
        <taxon>Neoptera</taxon>
        <taxon>Endopterygota</taxon>
        <taxon>Lepidoptera</taxon>
        <taxon>Glossata</taxon>
        <taxon>Ditrysia</taxon>
        <taxon>Noctuoidea</taxon>
        <taxon>Erebidae</taxon>
        <taxon>Arctiinae</taxon>
        <taxon>Arctia</taxon>
    </lineage>
</organism>
<name>A0A8S0ZQL7_ARCPL</name>
<dbReference type="GO" id="GO:0005737">
    <property type="term" value="C:cytoplasm"/>
    <property type="evidence" value="ECO:0007669"/>
    <property type="project" value="TreeGrafter"/>
</dbReference>
<reference evidence="4 5" key="1">
    <citation type="submission" date="2020-04" db="EMBL/GenBank/DDBJ databases">
        <authorList>
            <person name="Wallbank WR R."/>
            <person name="Pardo Diaz C."/>
            <person name="Kozak K."/>
            <person name="Martin S."/>
            <person name="Jiggins C."/>
            <person name="Moest M."/>
            <person name="Warren A I."/>
            <person name="Byers J.R.P. K."/>
            <person name="Montejo-Kovacevich G."/>
            <person name="Yen C E."/>
        </authorList>
    </citation>
    <scope>NUCLEOTIDE SEQUENCE [LARGE SCALE GENOMIC DNA]</scope>
</reference>
<dbReference type="Gene3D" id="3.40.50.300">
    <property type="entry name" value="P-loop containing nucleotide triphosphate hydrolases"/>
    <property type="match status" value="1"/>
</dbReference>
<dbReference type="SMART" id="SM00365">
    <property type="entry name" value="LRR_SD22"/>
    <property type="match status" value="4"/>
</dbReference>
<dbReference type="InterPro" id="IPR027417">
    <property type="entry name" value="P-loop_NTPase"/>
</dbReference>
<dbReference type="AlphaFoldDB" id="A0A8S0ZQL7"/>
<evidence type="ECO:0000313" key="5">
    <source>
        <dbReference type="Proteomes" id="UP000494256"/>
    </source>
</evidence>
<protein>
    <recommendedName>
        <fullName evidence="6">Guanylate kinase-like domain-containing protein</fullName>
    </recommendedName>
</protein>
<sequence length="969" mass="110797">MSNRNSVTDSTQTEDVGNKMKYSISTTVGKHARSLFNHWPDMSLVNFLELEPKIATSMSRTLTRRSFSTLSASKSVLKNWKAPTTSEILEQFPVNVTPLMNEENYWGCFYNFPELYEDVYSPVVGIRELEDVPPIENGVLTRDLVTACLTYLKRTPILGDYAYIKLDLSSKQLSNIDVLKHYKYLVYLDLSSNLLKELTVLSFLPYLQHLTVSFNSLSTILDYDTPQWFLTEVHYKFNSVRKINDLSVFWSITILDLSHNNIKYISGLQELRYLRRLDLSFNHIQRLENLNNLRLVWLDISYNNISSCEFSENTGLWTLLHLEYLNLNENNLTSLKMFSGCNRLRELYLRNNRLGILLELAVYLRQLRRLVVLDLRANPVCNTPLYKEVVINTFPLLLNLDAQELDPVEQRTLKMDMYPDVTAHATRRLLRLLYIQQLSRSLVSPYIPPADTTDVPLVIIVGREAVGKGTLSRRLTSQYSSHTQLARQHTTAVCHFSDHFIEVTRSKFDDMLLAGDFLTYSEMDGESYGLSREEAFVTDGRVRIASMDLVGALMLKLRGYRPYLILATTEDKNELARKQFARKTFREMYRQENISAEAPAERSTLQVLVSGRIIITGILNEIILGLPDEKYQSEFTIESECSLMLDSEIRKQIRDYAKNSDLIHMLSGSDLSLQETNKRAQDKSNNEEPSLYSLFKESQATEEYNSYISYGQDQTKKPNEKVRSSNLSQHKSIDFSRYTSSTWKGYSTGKMDSNKSAKSVTFTSQETGNTGSTGPVINPTGLLVEPQVPPPTAAEQIMHSISSRGPFDAPGQHTHYGYESTPDSDLWLAFLTEAGQREASDMAIASSNSAPQETPKTNDSMLNQIHPETAPVETTESLEAMEILTSAHLREQYESIHRRNPGLFWDTVNMDNPDEAVKKLQHIIRGIVKNQSNLQPMFDIDFPNLSDYPSVQKRLEIIRQQIAPQQLFY</sequence>
<evidence type="ECO:0000313" key="4">
    <source>
        <dbReference type="EMBL" id="CAB3234077.1"/>
    </source>
</evidence>
<evidence type="ECO:0000256" key="1">
    <source>
        <dbReference type="ARBA" id="ARBA00022614"/>
    </source>
</evidence>
<dbReference type="SUPFAM" id="SSF52540">
    <property type="entry name" value="P-loop containing nucleoside triphosphate hydrolases"/>
    <property type="match status" value="1"/>
</dbReference>
<evidence type="ECO:0000256" key="2">
    <source>
        <dbReference type="ARBA" id="ARBA00022737"/>
    </source>
</evidence>
<dbReference type="PANTHER" id="PTHR15454:SF56">
    <property type="entry name" value="PROTEIN PHOSPHATASE 1 REGULATORY SUBUNIT 7-RELATED"/>
    <property type="match status" value="1"/>
</dbReference>
<dbReference type="InterPro" id="IPR032675">
    <property type="entry name" value="LRR_dom_sf"/>
</dbReference>
<dbReference type="Pfam" id="PF13855">
    <property type="entry name" value="LRR_8"/>
    <property type="match status" value="1"/>
</dbReference>
<dbReference type="PROSITE" id="PS51450">
    <property type="entry name" value="LRR"/>
    <property type="match status" value="4"/>
</dbReference>
<keyword evidence="1" id="KW-0433">Leucine-rich repeat</keyword>
<comment type="caution">
    <text evidence="4">The sequence shown here is derived from an EMBL/GenBank/DDBJ whole genome shotgun (WGS) entry which is preliminary data.</text>
</comment>
<gene>
    <name evidence="4" type="ORF">APLA_LOCUS6388</name>
</gene>
<dbReference type="Proteomes" id="UP000494256">
    <property type="component" value="Unassembled WGS sequence"/>
</dbReference>
<evidence type="ECO:0008006" key="6">
    <source>
        <dbReference type="Google" id="ProtNLM"/>
    </source>
</evidence>
<proteinExistence type="predicted"/>
<accession>A0A8S0ZQL7</accession>
<feature type="compositionally biased region" description="Polar residues" evidence="3">
    <location>
        <begin position="754"/>
        <end position="775"/>
    </location>
</feature>
<dbReference type="Gene3D" id="3.80.10.10">
    <property type="entry name" value="Ribonuclease Inhibitor"/>
    <property type="match status" value="3"/>
</dbReference>
<keyword evidence="2" id="KW-0677">Repeat</keyword>
<dbReference type="InterPro" id="IPR001611">
    <property type="entry name" value="Leu-rich_rpt"/>
</dbReference>
<evidence type="ECO:0000256" key="3">
    <source>
        <dbReference type="SAM" id="MobiDB-lite"/>
    </source>
</evidence>
<dbReference type="PANTHER" id="PTHR15454">
    <property type="entry name" value="NISCHARIN RELATED"/>
    <property type="match status" value="1"/>
</dbReference>
<dbReference type="OrthoDB" id="5556307at2759"/>
<dbReference type="EMBL" id="CADEBD010000294">
    <property type="protein sequence ID" value="CAB3234077.1"/>
    <property type="molecule type" value="Genomic_DNA"/>
</dbReference>
<dbReference type="SUPFAM" id="SSF52058">
    <property type="entry name" value="L domain-like"/>
    <property type="match status" value="1"/>
</dbReference>